<reference evidence="3 4" key="1">
    <citation type="journal article" date="2021" name="Sci. Rep.">
        <title>Chromosome anchoring in Senegalese sole (Solea senegalensis) reveals sex-associated markers and genome rearrangements in flatfish.</title>
        <authorList>
            <person name="Guerrero-Cozar I."/>
            <person name="Gomez-Garrido J."/>
            <person name="Berbel C."/>
            <person name="Martinez-Blanch J.F."/>
            <person name="Alioto T."/>
            <person name="Claros M.G."/>
            <person name="Gagnaire P.A."/>
            <person name="Manchado M."/>
        </authorList>
    </citation>
    <scope>NUCLEOTIDE SEQUENCE [LARGE SCALE GENOMIC DNA]</scope>
    <source>
        <strain evidence="3">Sse05_10M</strain>
    </source>
</reference>
<organism evidence="3 4">
    <name type="scientific">Solea senegalensis</name>
    <name type="common">Senegalese sole</name>
    <dbReference type="NCBI Taxonomy" id="28829"/>
    <lineage>
        <taxon>Eukaryota</taxon>
        <taxon>Metazoa</taxon>
        <taxon>Chordata</taxon>
        <taxon>Craniata</taxon>
        <taxon>Vertebrata</taxon>
        <taxon>Euteleostomi</taxon>
        <taxon>Actinopterygii</taxon>
        <taxon>Neopterygii</taxon>
        <taxon>Teleostei</taxon>
        <taxon>Neoteleostei</taxon>
        <taxon>Acanthomorphata</taxon>
        <taxon>Carangaria</taxon>
        <taxon>Pleuronectiformes</taxon>
        <taxon>Pleuronectoidei</taxon>
        <taxon>Soleidae</taxon>
        <taxon>Solea</taxon>
    </lineage>
</organism>
<feature type="transmembrane region" description="Helical" evidence="2">
    <location>
        <begin position="85"/>
        <end position="102"/>
    </location>
</feature>
<proteinExistence type="predicted"/>
<dbReference type="PROSITE" id="PS51257">
    <property type="entry name" value="PROKAR_LIPOPROTEIN"/>
    <property type="match status" value="1"/>
</dbReference>
<evidence type="ECO:0000313" key="3">
    <source>
        <dbReference type="EMBL" id="KAG7479032.1"/>
    </source>
</evidence>
<keyword evidence="4" id="KW-1185">Reference proteome</keyword>
<dbReference type="Proteomes" id="UP000693946">
    <property type="component" value="Linkage Group LG8"/>
</dbReference>
<protein>
    <submittedName>
        <fullName evidence="3">Uncharacterized protein</fullName>
    </submittedName>
</protein>
<evidence type="ECO:0000256" key="2">
    <source>
        <dbReference type="SAM" id="Phobius"/>
    </source>
</evidence>
<keyword evidence="2" id="KW-0472">Membrane</keyword>
<gene>
    <name evidence="3" type="ORF">JOB18_015895</name>
</gene>
<keyword evidence="2" id="KW-0812">Transmembrane</keyword>
<evidence type="ECO:0000313" key="4">
    <source>
        <dbReference type="Proteomes" id="UP000693946"/>
    </source>
</evidence>
<dbReference type="EMBL" id="JAGKHQ010000020">
    <property type="protein sequence ID" value="KAG7479032.1"/>
    <property type="molecule type" value="Genomic_DNA"/>
</dbReference>
<evidence type="ECO:0000256" key="1">
    <source>
        <dbReference type="SAM" id="MobiDB-lite"/>
    </source>
</evidence>
<comment type="caution">
    <text evidence="3">The sequence shown here is derived from an EMBL/GenBank/DDBJ whole genome shotgun (WGS) entry which is preliminary data.</text>
</comment>
<keyword evidence="2" id="KW-1133">Transmembrane helix</keyword>
<accession>A0AAV6PZX4</accession>
<name>A0AAV6PZX4_SOLSE</name>
<sequence>MSCDIKGEGQKCVAVSWPVFRFYMAACGGSASCLIILVLFVFNVGSSAFCQWWLSYWINQGSKNTTITWGINATLSGSMKDNPMMQHYITIYASSMGVMLLFKLLRGVAFVKVTACLLQAAQSALSPDPALPHEVLQLYTNGTNPQPLLQRHGRSRHPSALPG</sequence>
<feature type="region of interest" description="Disordered" evidence="1">
    <location>
        <begin position="144"/>
        <end position="163"/>
    </location>
</feature>
<dbReference type="AlphaFoldDB" id="A0AAV6PZX4"/>
<feature type="transmembrane region" description="Helical" evidence="2">
    <location>
        <begin position="20"/>
        <end position="42"/>
    </location>
</feature>